<organism evidence="1">
    <name type="scientific">Arundo donax</name>
    <name type="common">Giant reed</name>
    <name type="synonym">Donax arundinaceus</name>
    <dbReference type="NCBI Taxonomy" id="35708"/>
    <lineage>
        <taxon>Eukaryota</taxon>
        <taxon>Viridiplantae</taxon>
        <taxon>Streptophyta</taxon>
        <taxon>Embryophyta</taxon>
        <taxon>Tracheophyta</taxon>
        <taxon>Spermatophyta</taxon>
        <taxon>Magnoliopsida</taxon>
        <taxon>Liliopsida</taxon>
        <taxon>Poales</taxon>
        <taxon>Poaceae</taxon>
        <taxon>PACMAD clade</taxon>
        <taxon>Arundinoideae</taxon>
        <taxon>Arundineae</taxon>
        <taxon>Arundo</taxon>
    </lineage>
</organism>
<reference evidence="1" key="2">
    <citation type="journal article" date="2015" name="Data Brief">
        <title>Shoot transcriptome of the giant reed, Arundo donax.</title>
        <authorList>
            <person name="Barrero R.A."/>
            <person name="Guerrero F.D."/>
            <person name="Moolhuijzen P."/>
            <person name="Goolsby J.A."/>
            <person name="Tidwell J."/>
            <person name="Bellgard S.E."/>
            <person name="Bellgard M.I."/>
        </authorList>
    </citation>
    <scope>NUCLEOTIDE SEQUENCE</scope>
    <source>
        <tissue evidence="1">Shoot tissue taken approximately 20 cm above the soil surface</tissue>
    </source>
</reference>
<proteinExistence type="predicted"/>
<reference evidence="1" key="1">
    <citation type="submission" date="2014-09" db="EMBL/GenBank/DDBJ databases">
        <authorList>
            <person name="Magalhaes I.L.F."/>
            <person name="Oliveira U."/>
            <person name="Santos F.R."/>
            <person name="Vidigal T.H.D.A."/>
            <person name="Brescovit A.D."/>
            <person name="Santos A.J."/>
        </authorList>
    </citation>
    <scope>NUCLEOTIDE SEQUENCE</scope>
    <source>
        <tissue evidence="1">Shoot tissue taken approximately 20 cm above the soil surface</tissue>
    </source>
</reference>
<dbReference type="EMBL" id="GBRH01252339">
    <property type="protein sequence ID" value="JAD45556.1"/>
    <property type="molecule type" value="Transcribed_RNA"/>
</dbReference>
<sequence length="75" mass="8811">MMSVTCHYHHVGKQFPVMNINQLASRLRSMVLKFKLLGRQYMWMTFLLQRIASTENLFTAHNLLLMLRVLSSSLL</sequence>
<name>A0A0A9A394_ARUDO</name>
<evidence type="ECO:0000313" key="1">
    <source>
        <dbReference type="EMBL" id="JAD45556.1"/>
    </source>
</evidence>
<dbReference type="AlphaFoldDB" id="A0A0A9A394"/>
<accession>A0A0A9A394</accession>
<protein>
    <submittedName>
        <fullName evidence="1">ZmAO-1</fullName>
    </submittedName>
</protein>